<evidence type="ECO:0000256" key="8">
    <source>
        <dbReference type="ARBA" id="ARBA00022723"/>
    </source>
</evidence>
<dbReference type="InterPro" id="IPR006390">
    <property type="entry name" value="DHP_synth_dom"/>
</dbReference>
<dbReference type="CDD" id="cd00739">
    <property type="entry name" value="DHPS"/>
    <property type="match status" value="1"/>
</dbReference>
<sequence>MIDNIQIGSKNFSLGKETYIMGILNVTPDSFSDGGKFNSIDMSVKHAKEMIKEGATIIDIGGESTRPNHVPVEEKEEIERVVPAIRAIREAKIDIPISIDTYKARVAESSIEAGANLINDVWGFKKDSEMAKVAAFYKVPCCLMHNREEINYKNFLQDVLEDLKESIYIAKSAGVLDENIILDPGIGFAKTLEQNLVLMNNLELIRELGYPVLLGTSRKSMIGNTLKLPVNERVEGTISTTVIGIMKGCDFIRVHDVRENIRAAKMTDAIVRR</sequence>
<evidence type="ECO:0000256" key="7">
    <source>
        <dbReference type="ARBA" id="ARBA00022679"/>
    </source>
</evidence>
<dbReference type="Gene3D" id="3.20.20.20">
    <property type="entry name" value="Dihydropteroate synthase-like"/>
    <property type="match status" value="1"/>
</dbReference>
<keyword evidence="8 12" id="KW-0479">Metal-binding</keyword>
<gene>
    <name evidence="14" type="ORF">QOZ93_000927</name>
</gene>
<evidence type="ECO:0000256" key="10">
    <source>
        <dbReference type="ARBA" id="ARBA00022909"/>
    </source>
</evidence>
<evidence type="ECO:0000256" key="9">
    <source>
        <dbReference type="ARBA" id="ARBA00022842"/>
    </source>
</evidence>
<evidence type="ECO:0000256" key="11">
    <source>
        <dbReference type="ARBA" id="ARBA00030193"/>
    </source>
</evidence>
<evidence type="ECO:0000313" key="15">
    <source>
        <dbReference type="Proteomes" id="UP001224418"/>
    </source>
</evidence>
<evidence type="ECO:0000256" key="1">
    <source>
        <dbReference type="ARBA" id="ARBA00000012"/>
    </source>
</evidence>
<feature type="domain" description="Pterin-binding" evidence="13">
    <location>
        <begin position="18"/>
        <end position="265"/>
    </location>
</feature>
<protein>
    <recommendedName>
        <fullName evidence="6 12">Dihydropteroate synthase</fullName>
        <shortName evidence="12">DHPS</shortName>
        <ecNumber evidence="5 12">2.5.1.15</ecNumber>
    </recommendedName>
    <alternativeName>
        <fullName evidence="11 12">Dihydropteroate pyrophosphorylase</fullName>
    </alternativeName>
</protein>
<keyword evidence="10 12" id="KW-0289">Folate biosynthesis</keyword>
<dbReference type="GO" id="GO:0004156">
    <property type="term" value="F:dihydropteroate synthase activity"/>
    <property type="evidence" value="ECO:0007669"/>
    <property type="project" value="UniProtKB-EC"/>
</dbReference>
<evidence type="ECO:0000259" key="13">
    <source>
        <dbReference type="PROSITE" id="PS50972"/>
    </source>
</evidence>
<dbReference type="EC" id="2.5.1.15" evidence="5 12"/>
<organism evidence="14 15">
    <name type="scientific">Hathewaya limosa</name>
    <name type="common">Clostridium limosum</name>
    <dbReference type="NCBI Taxonomy" id="1536"/>
    <lineage>
        <taxon>Bacteria</taxon>
        <taxon>Bacillati</taxon>
        <taxon>Bacillota</taxon>
        <taxon>Clostridia</taxon>
        <taxon>Eubacteriales</taxon>
        <taxon>Clostridiaceae</taxon>
        <taxon>Hathewaya</taxon>
    </lineage>
</organism>
<dbReference type="InterPro" id="IPR011005">
    <property type="entry name" value="Dihydropteroate_synth-like_sf"/>
</dbReference>
<dbReference type="InterPro" id="IPR000489">
    <property type="entry name" value="Pterin-binding_dom"/>
</dbReference>
<dbReference type="SUPFAM" id="SSF51717">
    <property type="entry name" value="Dihydropteroate synthetase-like"/>
    <property type="match status" value="1"/>
</dbReference>
<dbReference type="NCBIfam" id="TIGR01496">
    <property type="entry name" value="DHPS"/>
    <property type="match status" value="1"/>
</dbReference>
<dbReference type="PROSITE" id="PS00793">
    <property type="entry name" value="DHPS_2"/>
    <property type="match status" value="1"/>
</dbReference>
<dbReference type="PANTHER" id="PTHR20941">
    <property type="entry name" value="FOLATE SYNTHESIS PROTEINS"/>
    <property type="match status" value="1"/>
</dbReference>
<dbReference type="PANTHER" id="PTHR20941:SF1">
    <property type="entry name" value="FOLIC ACID SYNTHESIS PROTEIN FOL1"/>
    <property type="match status" value="1"/>
</dbReference>
<evidence type="ECO:0000313" key="14">
    <source>
        <dbReference type="EMBL" id="MDQ0479187.1"/>
    </source>
</evidence>
<dbReference type="InterPro" id="IPR045031">
    <property type="entry name" value="DHP_synth-like"/>
</dbReference>
<keyword evidence="15" id="KW-1185">Reference proteome</keyword>
<proteinExistence type="inferred from homology"/>
<name>A0ABU0JTE5_HATLI</name>
<comment type="caution">
    <text evidence="14">The sequence shown here is derived from an EMBL/GenBank/DDBJ whole genome shotgun (WGS) entry which is preliminary data.</text>
</comment>
<dbReference type="PROSITE" id="PS00792">
    <property type="entry name" value="DHPS_1"/>
    <property type="match status" value="1"/>
</dbReference>
<evidence type="ECO:0000256" key="3">
    <source>
        <dbReference type="ARBA" id="ARBA00004763"/>
    </source>
</evidence>
<comment type="similarity">
    <text evidence="4 12">Belongs to the DHPS family.</text>
</comment>
<dbReference type="Proteomes" id="UP001224418">
    <property type="component" value="Unassembled WGS sequence"/>
</dbReference>
<dbReference type="RefSeq" id="WP_422723868.1">
    <property type="nucleotide sequence ID" value="NZ_BAAACJ010000012.1"/>
</dbReference>
<dbReference type="EMBL" id="JAUSWN010000006">
    <property type="protein sequence ID" value="MDQ0479187.1"/>
    <property type="molecule type" value="Genomic_DNA"/>
</dbReference>
<comment type="catalytic activity">
    <reaction evidence="1">
        <text>(7,8-dihydropterin-6-yl)methyl diphosphate + 4-aminobenzoate = 7,8-dihydropteroate + diphosphate</text>
        <dbReference type="Rhea" id="RHEA:19949"/>
        <dbReference type="ChEBI" id="CHEBI:17836"/>
        <dbReference type="ChEBI" id="CHEBI:17839"/>
        <dbReference type="ChEBI" id="CHEBI:33019"/>
        <dbReference type="ChEBI" id="CHEBI:72950"/>
        <dbReference type="EC" id="2.5.1.15"/>
    </reaction>
</comment>
<keyword evidence="7 12" id="KW-0808">Transferase</keyword>
<accession>A0ABU0JTE5</accession>
<dbReference type="PROSITE" id="PS50972">
    <property type="entry name" value="PTERIN_BINDING"/>
    <property type="match status" value="1"/>
</dbReference>
<evidence type="ECO:0000256" key="5">
    <source>
        <dbReference type="ARBA" id="ARBA00012458"/>
    </source>
</evidence>
<comment type="function">
    <text evidence="12">Catalyzes the condensation of para-aminobenzoate (pABA) with 6-hydroxymethyl-7,8-dihydropterin diphosphate (DHPt-PP) to form 7,8-dihydropteroate (H2Pte), the immediate precursor of folate derivatives.</text>
</comment>
<evidence type="ECO:0000256" key="4">
    <source>
        <dbReference type="ARBA" id="ARBA00009503"/>
    </source>
</evidence>
<comment type="pathway">
    <text evidence="3 12">Cofactor biosynthesis; tetrahydrofolate biosynthesis; 7,8-dihydrofolate from 2-amino-4-hydroxy-6-hydroxymethyl-7,8-dihydropteridine diphosphate and 4-aminobenzoate: step 1/2.</text>
</comment>
<reference evidence="14 15" key="1">
    <citation type="submission" date="2023-07" db="EMBL/GenBank/DDBJ databases">
        <title>Genomic Encyclopedia of Type Strains, Phase IV (KMG-IV): sequencing the most valuable type-strain genomes for metagenomic binning, comparative biology and taxonomic classification.</title>
        <authorList>
            <person name="Goeker M."/>
        </authorList>
    </citation>
    <scope>NUCLEOTIDE SEQUENCE [LARGE SCALE GENOMIC DNA]</scope>
    <source>
        <strain evidence="14 15">DSM 1400</strain>
    </source>
</reference>
<evidence type="ECO:0000256" key="2">
    <source>
        <dbReference type="ARBA" id="ARBA00001946"/>
    </source>
</evidence>
<comment type="cofactor">
    <cofactor evidence="2 12">
        <name>Mg(2+)</name>
        <dbReference type="ChEBI" id="CHEBI:18420"/>
    </cofactor>
</comment>
<dbReference type="Pfam" id="PF00809">
    <property type="entry name" value="Pterin_bind"/>
    <property type="match status" value="1"/>
</dbReference>
<keyword evidence="9 12" id="KW-0460">Magnesium</keyword>
<evidence type="ECO:0000256" key="6">
    <source>
        <dbReference type="ARBA" id="ARBA00016919"/>
    </source>
</evidence>
<evidence type="ECO:0000256" key="12">
    <source>
        <dbReference type="RuleBase" id="RU361205"/>
    </source>
</evidence>